<accession>A0ABR4D3E5</accession>
<evidence type="ECO:0000256" key="2">
    <source>
        <dbReference type="SAM" id="SignalP"/>
    </source>
</evidence>
<name>A0ABR4D3E5_9HELO</name>
<feature type="compositionally biased region" description="Low complexity" evidence="1">
    <location>
        <begin position="85"/>
        <end position="123"/>
    </location>
</feature>
<evidence type="ECO:0000256" key="1">
    <source>
        <dbReference type="SAM" id="MobiDB-lite"/>
    </source>
</evidence>
<evidence type="ECO:0000313" key="4">
    <source>
        <dbReference type="Proteomes" id="UP001595075"/>
    </source>
</evidence>
<feature type="signal peptide" evidence="2">
    <location>
        <begin position="1"/>
        <end position="25"/>
    </location>
</feature>
<evidence type="ECO:0000313" key="3">
    <source>
        <dbReference type="EMBL" id="KAL2075859.1"/>
    </source>
</evidence>
<keyword evidence="4" id="KW-1185">Reference proteome</keyword>
<feature type="chain" id="PRO_5047522905" evidence="2">
    <location>
        <begin position="26"/>
        <end position="151"/>
    </location>
</feature>
<comment type="caution">
    <text evidence="3">The sequence shown here is derived from an EMBL/GenBank/DDBJ whole genome shotgun (WGS) entry which is preliminary data.</text>
</comment>
<proteinExistence type="predicted"/>
<sequence length="151" mass="14733">MFPKPISYILALGCAVSLNTVSVSAQESLTPAIITNTFPASSFSLPASLATIGAPLTPAIITNTFSASPYILPSSLASFGTPGVSSSSQAPASTSAASTSTSSGTRTTSQTSSGTQSAAATSSSSAAGKIERGSWAGAVAIGVIGWLGVLV</sequence>
<dbReference type="Proteomes" id="UP001595075">
    <property type="component" value="Unassembled WGS sequence"/>
</dbReference>
<dbReference type="EMBL" id="JAZHXI010000001">
    <property type="protein sequence ID" value="KAL2075859.1"/>
    <property type="molecule type" value="Genomic_DNA"/>
</dbReference>
<organism evidence="3 4">
    <name type="scientific">Oculimacula yallundae</name>
    <dbReference type="NCBI Taxonomy" id="86028"/>
    <lineage>
        <taxon>Eukaryota</taxon>
        <taxon>Fungi</taxon>
        <taxon>Dikarya</taxon>
        <taxon>Ascomycota</taxon>
        <taxon>Pezizomycotina</taxon>
        <taxon>Leotiomycetes</taxon>
        <taxon>Helotiales</taxon>
        <taxon>Ploettnerulaceae</taxon>
        <taxon>Oculimacula</taxon>
    </lineage>
</organism>
<reference evidence="3 4" key="1">
    <citation type="journal article" date="2024" name="Commun. Biol.">
        <title>Comparative genomic analysis of thermophilic fungi reveals convergent evolutionary adaptations and gene losses.</title>
        <authorList>
            <person name="Steindorff A.S."/>
            <person name="Aguilar-Pontes M.V."/>
            <person name="Robinson A.J."/>
            <person name="Andreopoulos B."/>
            <person name="LaButti K."/>
            <person name="Kuo A."/>
            <person name="Mondo S."/>
            <person name="Riley R."/>
            <person name="Otillar R."/>
            <person name="Haridas S."/>
            <person name="Lipzen A."/>
            <person name="Grimwood J."/>
            <person name="Schmutz J."/>
            <person name="Clum A."/>
            <person name="Reid I.D."/>
            <person name="Moisan M.C."/>
            <person name="Butler G."/>
            <person name="Nguyen T.T.M."/>
            <person name="Dewar K."/>
            <person name="Conant G."/>
            <person name="Drula E."/>
            <person name="Henrissat B."/>
            <person name="Hansel C."/>
            <person name="Singer S."/>
            <person name="Hutchinson M.I."/>
            <person name="de Vries R.P."/>
            <person name="Natvig D.O."/>
            <person name="Powell A.J."/>
            <person name="Tsang A."/>
            <person name="Grigoriev I.V."/>
        </authorList>
    </citation>
    <scope>NUCLEOTIDE SEQUENCE [LARGE SCALE GENOMIC DNA]</scope>
    <source>
        <strain evidence="3 4">CBS 494.80</strain>
    </source>
</reference>
<keyword evidence="2" id="KW-0732">Signal</keyword>
<protein>
    <submittedName>
        <fullName evidence="3">Uncharacterized protein</fullName>
    </submittedName>
</protein>
<feature type="region of interest" description="Disordered" evidence="1">
    <location>
        <begin position="79"/>
        <end position="123"/>
    </location>
</feature>
<gene>
    <name evidence="3" type="ORF">VTL71DRAFT_802</name>
</gene>